<sequence>VAENAVAREQPRLDTSRRSRHGAIEGRNYQING</sequence>
<dbReference type="AlphaFoldDB" id="A0A382WK56"/>
<feature type="region of interest" description="Disordered" evidence="1">
    <location>
        <begin position="1"/>
        <end position="33"/>
    </location>
</feature>
<proteinExistence type="predicted"/>
<name>A0A382WK56_9ZZZZ</name>
<evidence type="ECO:0000313" key="2">
    <source>
        <dbReference type="EMBL" id="SVD59227.1"/>
    </source>
</evidence>
<gene>
    <name evidence="2" type="ORF">METZ01_LOCUS412081</name>
</gene>
<feature type="non-terminal residue" evidence="2">
    <location>
        <position position="33"/>
    </location>
</feature>
<organism evidence="2">
    <name type="scientific">marine metagenome</name>
    <dbReference type="NCBI Taxonomy" id="408172"/>
    <lineage>
        <taxon>unclassified sequences</taxon>
        <taxon>metagenomes</taxon>
        <taxon>ecological metagenomes</taxon>
    </lineage>
</organism>
<feature type="non-terminal residue" evidence="2">
    <location>
        <position position="1"/>
    </location>
</feature>
<protein>
    <submittedName>
        <fullName evidence="2">Uncharacterized protein</fullName>
    </submittedName>
</protein>
<accession>A0A382WK56</accession>
<dbReference type="EMBL" id="UINC01160527">
    <property type="protein sequence ID" value="SVD59227.1"/>
    <property type="molecule type" value="Genomic_DNA"/>
</dbReference>
<evidence type="ECO:0000256" key="1">
    <source>
        <dbReference type="SAM" id="MobiDB-lite"/>
    </source>
</evidence>
<reference evidence="2" key="1">
    <citation type="submission" date="2018-05" db="EMBL/GenBank/DDBJ databases">
        <authorList>
            <person name="Lanie J.A."/>
            <person name="Ng W.-L."/>
            <person name="Kazmierczak K.M."/>
            <person name="Andrzejewski T.M."/>
            <person name="Davidsen T.M."/>
            <person name="Wayne K.J."/>
            <person name="Tettelin H."/>
            <person name="Glass J.I."/>
            <person name="Rusch D."/>
            <person name="Podicherti R."/>
            <person name="Tsui H.-C.T."/>
            <person name="Winkler M.E."/>
        </authorList>
    </citation>
    <scope>NUCLEOTIDE SEQUENCE</scope>
</reference>